<dbReference type="InterPro" id="IPR021958">
    <property type="entry name" value="DUF3575"/>
</dbReference>
<reference evidence="2" key="1">
    <citation type="submission" date="2021-06" db="EMBL/GenBank/DDBJ databases">
        <authorList>
            <person name="Huq M.A."/>
        </authorList>
    </citation>
    <scope>NUCLEOTIDE SEQUENCE</scope>
    <source>
        <strain evidence="2">MAH-26</strain>
    </source>
</reference>
<dbReference type="RefSeq" id="WP_217792082.1">
    <property type="nucleotide sequence ID" value="NZ_JAHSPG010000012.1"/>
</dbReference>
<feature type="signal peptide" evidence="1">
    <location>
        <begin position="1"/>
        <end position="18"/>
    </location>
</feature>
<keyword evidence="1" id="KW-0732">Signal</keyword>
<evidence type="ECO:0000313" key="2">
    <source>
        <dbReference type="EMBL" id="MBV4358399.1"/>
    </source>
</evidence>
<evidence type="ECO:0000313" key="3">
    <source>
        <dbReference type="Proteomes" id="UP000812270"/>
    </source>
</evidence>
<comment type="caution">
    <text evidence="2">The sequence shown here is derived from an EMBL/GenBank/DDBJ whole genome shotgun (WGS) entry which is preliminary data.</text>
</comment>
<dbReference type="EMBL" id="JAHSPG010000012">
    <property type="protein sequence ID" value="MBV4358399.1"/>
    <property type="molecule type" value="Genomic_DNA"/>
</dbReference>
<evidence type="ECO:0000256" key="1">
    <source>
        <dbReference type="SAM" id="SignalP"/>
    </source>
</evidence>
<proteinExistence type="predicted"/>
<keyword evidence="3" id="KW-1185">Reference proteome</keyword>
<gene>
    <name evidence="2" type="ORF">KTO63_14635</name>
</gene>
<sequence>MKYIQIVLCLILSTSAFSQKPIQLKFCPLALVDDVSFPTIQAGVEYRLSNTMSWYNELGVKYRESYINKTDTTFINPRGFKLKTELRYYFPATKQRRLKNAYLAVNAFYTNDHHNTQVEYVVDSLKEATDVFAVKKNVLGLNLVFGQQKMLSRRFGWDFYCGVGFRYRMIKTENQEFNKDYYSIITPVDVNIPSLKEEIDANGGNTFAPNITAGIRLIYVLK</sequence>
<dbReference type="Proteomes" id="UP000812270">
    <property type="component" value="Unassembled WGS sequence"/>
</dbReference>
<dbReference type="Pfam" id="PF12099">
    <property type="entry name" value="DUF3575"/>
    <property type="match status" value="1"/>
</dbReference>
<feature type="chain" id="PRO_5039326286" evidence="1">
    <location>
        <begin position="19"/>
        <end position="222"/>
    </location>
</feature>
<accession>A0A9E2W505</accession>
<protein>
    <submittedName>
        <fullName evidence="2">DUF3575 domain-containing protein</fullName>
    </submittedName>
</protein>
<dbReference type="AlphaFoldDB" id="A0A9E2W505"/>
<organism evidence="2 3">
    <name type="scientific">Pinibacter aurantiacus</name>
    <dbReference type="NCBI Taxonomy" id="2851599"/>
    <lineage>
        <taxon>Bacteria</taxon>
        <taxon>Pseudomonadati</taxon>
        <taxon>Bacteroidota</taxon>
        <taxon>Chitinophagia</taxon>
        <taxon>Chitinophagales</taxon>
        <taxon>Chitinophagaceae</taxon>
        <taxon>Pinibacter</taxon>
    </lineage>
</organism>
<name>A0A9E2W505_9BACT</name>